<dbReference type="CDD" id="cd14860">
    <property type="entry name" value="4HBD_NAD"/>
    <property type="match status" value="1"/>
</dbReference>
<evidence type="ECO:0000313" key="4">
    <source>
        <dbReference type="EMBL" id="APC40742.1"/>
    </source>
</evidence>
<dbReference type="Pfam" id="PF25137">
    <property type="entry name" value="ADH_Fe_C"/>
    <property type="match status" value="1"/>
</dbReference>
<organism evidence="4 5">
    <name type="scientific">Clostridium estertheticum subsp. estertheticum</name>
    <dbReference type="NCBI Taxonomy" id="1552"/>
    <lineage>
        <taxon>Bacteria</taxon>
        <taxon>Bacillati</taxon>
        <taxon>Bacillota</taxon>
        <taxon>Clostridia</taxon>
        <taxon>Eubacteriales</taxon>
        <taxon>Clostridiaceae</taxon>
        <taxon>Clostridium</taxon>
    </lineage>
</organism>
<dbReference type="OrthoDB" id="9804734at2"/>
<keyword evidence="1" id="KW-0560">Oxidoreductase</keyword>
<dbReference type="PROSITE" id="PS00060">
    <property type="entry name" value="ADH_IRON_2"/>
    <property type="match status" value="1"/>
</dbReference>
<feature type="domain" description="Fe-containing alcohol dehydrogenase-like C-terminal" evidence="3">
    <location>
        <begin position="177"/>
        <end position="372"/>
    </location>
</feature>
<dbReference type="InterPro" id="IPR056798">
    <property type="entry name" value="ADH_Fe_C"/>
</dbReference>
<dbReference type="SUPFAM" id="SSF56796">
    <property type="entry name" value="Dehydroquinate synthase-like"/>
    <property type="match status" value="1"/>
</dbReference>
<evidence type="ECO:0000259" key="3">
    <source>
        <dbReference type="Pfam" id="PF25137"/>
    </source>
</evidence>
<dbReference type="PANTHER" id="PTHR11496">
    <property type="entry name" value="ALCOHOL DEHYDROGENASE"/>
    <property type="match status" value="1"/>
</dbReference>
<evidence type="ECO:0000256" key="1">
    <source>
        <dbReference type="ARBA" id="ARBA00023002"/>
    </source>
</evidence>
<dbReference type="InterPro" id="IPR018211">
    <property type="entry name" value="ADH_Fe_CS"/>
</dbReference>
<dbReference type="Gene3D" id="3.40.50.1970">
    <property type="match status" value="1"/>
</dbReference>
<dbReference type="Proteomes" id="UP000182569">
    <property type="component" value="Chromosome"/>
</dbReference>
<evidence type="ECO:0000313" key="5">
    <source>
        <dbReference type="Proteomes" id="UP000182569"/>
    </source>
</evidence>
<dbReference type="KEGG" id="ceu:A7L45_11955"/>
<reference evidence="5" key="1">
    <citation type="journal article" date="2016" name="Front. Microbiol.">
        <title>Complete Genome Sequence of Clostridium estertheticum DSM 8809, a Microbe Identified in Spoiled Vacuum Packed Beef.</title>
        <authorList>
            <person name="Yu Z."/>
            <person name="Gunn L."/>
            <person name="Brennan E."/>
            <person name="Reid R."/>
            <person name="Wall P.G."/>
            <person name="Gaora O.P."/>
            <person name="Hurley D."/>
            <person name="Bolton D."/>
            <person name="Fanning S."/>
        </authorList>
    </citation>
    <scope>NUCLEOTIDE SEQUENCE [LARGE SCALE GENOMIC DNA]</scope>
    <source>
        <strain evidence="5">DSM 8809</strain>
    </source>
</reference>
<sequence>MKLFSIKSQIHKFNTAKEFAETFNIGEGDFILSNEYIYKPFFGNLNLKSEVVYLEKYGVGEPTDQIIDLVLAMIKGKTFKRIFAVGGGSVIDIAKLLVIKGNNTALDLFERKVPIIKDKELILVPTTAGTGSEVTNISIAEIKAKHTKMGLAADELYADHAVLIPELVKGLPYRFFVASSIDALIHAIESYVSPKADSYTELFSVKAMELILNGYVKIIEKGEEYRKTIIEDFVIGSNYAGIAFANAGVGAVHALSYPLGGTYHVPHGEANYQMFVEVFRTYNRKNPNGKIKDVNKILADILKVGAESDVFTVLAEVLNKLLVKKPLRDYGMKVEEIESFSDSVIVGQQRLLANNYVPLSRNEIRDIYKTLY</sequence>
<proteinExistence type="predicted"/>
<evidence type="ECO:0000259" key="2">
    <source>
        <dbReference type="Pfam" id="PF00465"/>
    </source>
</evidence>
<dbReference type="GO" id="GO:0046872">
    <property type="term" value="F:metal ion binding"/>
    <property type="evidence" value="ECO:0007669"/>
    <property type="project" value="InterPro"/>
</dbReference>
<dbReference type="EMBL" id="CP015756">
    <property type="protein sequence ID" value="APC40742.1"/>
    <property type="molecule type" value="Genomic_DNA"/>
</dbReference>
<gene>
    <name evidence="4" type="ORF">A7L45_11955</name>
</gene>
<feature type="domain" description="Alcohol dehydrogenase iron-type/glycerol dehydrogenase GldA" evidence="2">
    <location>
        <begin position="34"/>
        <end position="165"/>
    </location>
</feature>
<dbReference type="Gene3D" id="1.20.1090.10">
    <property type="entry name" value="Dehydroquinate synthase-like - alpha domain"/>
    <property type="match status" value="1"/>
</dbReference>
<dbReference type="InterPro" id="IPR039697">
    <property type="entry name" value="Alcohol_dehydrogenase_Fe"/>
</dbReference>
<dbReference type="AlphaFoldDB" id="A0A1J0GII8"/>
<dbReference type="RefSeq" id="WP_071613032.1">
    <property type="nucleotide sequence ID" value="NZ_CP015756.1"/>
</dbReference>
<dbReference type="PANTHER" id="PTHR11496:SF83">
    <property type="entry name" value="HYDROXYACID-OXOACID TRANSHYDROGENASE, MITOCHONDRIAL"/>
    <property type="match status" value="1"/>
</dbReference>
<protein>
    <submittedName>
        <fullName evidence="4">4-hydroxybutyrate dehydrogenase</fullName>
    </submittedName>
</protein>
<keyword evidence="5" id="KW-1185">Reference proteome</keyword>
<dbReference type="STRING" id="1552.A7L45_11955"/>
<accession>A0A1J0GII8</accession>
<dbReference type="Pfam" id="PF00465">
    <property type="entry name" value="Fe-ADH"/>
    <property type="match status" value="1"/>
</dbReference>
<dbReference type="GO" id="GO:0004022">
    <property type="term" value="F:alcohol dehydrogenase (NAD+) activity"/>
    <property type="evidence" value="ECO:0007669"/>
    <property type="project" value="TreeGrafter"/>
</dbReference>
<dbReference type="InterPro" id="IPR001670">
    <property type="entry name" value="ADH_Fe/GldA"/>
</dbReference>
<name>A0A1J0GII8_9CLOT</name>